<evidence type="ECO:0000313" key="2">
    <source>
        <dbReference type="Proteomes" id="UP000621447"/>
    </source>
</evidence>
<comment type="caution">
    <text evidence="1">The sequence shown here is derived from an EMBL/GenBank/DDBJ whole genome shotgun (WGS) entry which is preliminary data.</text>
</comment>
<accession>A0ABX2JF97</accession>
<reference evidence="1 2" key="1">
    <citation type="submission" date="2020-06" db="EMBL/GenBank/DDBJ databases">
        <title>Sphingomonas hominis sp. nov., a member of the Sphingomonas, isolated from the hair of a 22-year-old girl.</title>
        <authorList>
            <person name="Zhang D.-F."/>
            <person name="Cui X.-W."/>
        </authorList>
    </citation>
    <scope>NUCLEOTIDE SEQUENCE [LARGE SCALE GENOMIC DNA]</scope>
    <source>
        <strain evidence="1 2">HHU CXW</strain>
    </source>
</reference>
<gene>
    <name evidence="1" type="ORF">HRV97_03930</name>
</gene>
<keyword evidence="2" id="KW-1185">Reference proteome</keyword>
<protein>
    <submittedName>
        <fullName evidence="1">Uncharacterized protein</fullName>
    </submittedName>
</protein>
<dbReference type="RefSeq" id="WP_174192339.1">
    <property type="nucleotide sequence ID" value="NZ_JABULH010000001.1"/>
</dbReference>
<name>A0ABX2JF97_9SPHN</name>
<sequence length="102" mass="11760">MKMSDPQLYSMTVMWNGIEDVQQQLLAFIDESKKIQSWNKPFDGLFLIASSSSSEEIAQSIFKFLQGVSPFIISKLELGQNFGTLPEQSWQWFKEQGFKKES</sequence>
<proteinExistence type="predicted"/>
<dbReference type="EMBL" id="JABULH010000001">
    <property type="protein sequence ID" value="NTS64309.1"/>
    <property type="molecule type" value="Genomic_DNA"/>
</dbReference>
<evidence type="ECO:0000313" key="1">
    <source>
        <dbReference type="EMBL" id="NTS64309.1"/>
    </source>
</evidence>
<organism evidence="1 2">
    <name type="scientific">Sphingomonas hominis</name>
    <dbReference type="NCBI Taxonomy" id="2741495"/>
    <lineage>
        <taxon>Bacteria</taxon>
        <taxon>Pseudomonadati</taxon>
        <taxon>Pseudomonadota</taxon>
        <taxon>Alphaproteobacteria</taxon>
        <taxon>Sphingomonadales</taxon>
        <taxon>Sphingomonadaceae</taxon>
        <taxon>Sphingomonas</taxon>
    </lineage>
</organism>
<dbReference type="Proteomes" id="UP000621447">
    <property type="component" value="Unassembled WGS sequence"/>
</dbReference>